<gene>
    <name evidence="2" type="ORF">CCS01_15050</name>
</gene>
<feature type="domain" description="PhnB-like" evidence="1">
    <location>
        <begin position="3"/>
        <end position="130"/>
    </location>
</feature>
<dbReference type="EMBL" id="NHRY01000156">
    <property type="protein sequence ID" value="PPQ33028.1"/>
    <property type="molecule type" value="Genomic_DNA"/>
</dbReference>
<evidence type="ECO:0000259" key="1">
    <source>
        <dbReference type="Pfam" id="PF06983"/>
    </source>
</evidence>
<dbReference type="InterPro" id="IPR029068">
    <property type="entry name" value="Glyas_Bleomycin-R_OHBP_Dase"/>
</dbReference>
<dbReference type="PANTHER" id="PTHR33990">
    <property type="entry name" value="PROTEIN YJDN-RELATED"/>
    <property type="match status" value="1"/>
</dbReference>
<dbReference type="Proteomes" id="UP000239724">
    <property type="component" value="Unassembled WGS sequence"/>
</dbReference>
<dbReference type="AlphaFoldDB" id="A0A2S6NEI2"/>
<proteinExistence type="predicted"/>
<sequence length="134" mass="14550">MSIQPYLFFEGRCDEAIAFYQKAANAEVQMLMRFRDAPAEAQRNSRSADKVMHASLRVGQSVVMMSDGRCGGSPAFGGFALSLTVTDVAEAQRVFAALADGGQVGMALAKTFFSPQFGMLTDRFGVMWMVMVDA</sequence>
<organism evidence="2 3">
    <name type="scientific">Rhodopila globiformis</name>
    <name type="common">Rhodopseudomonas globiformis</name>
    <dbReference type="NCBI Taxonomy" id="1071"/>
    <lineage>
        <taxon>Bacteria</taxon>
        <taxon>Pseudomonadati</taxon>
        <taxon>Pseudomonadota</taxon>
        <taxon>Alphaproteobacteria</taxon>
        <taxon>Acetobacterales</taxon>
        <taxon>Acetobacteraceae</taxon>
        <taxon>Rhodopila</taxon>
    </lineage>
</organism>
<keyword evidence="3" id="KW-1185">Reference proteome</keyword>
<dbReference type="RefSeq" id="WP_104519659.1">
    <property type="nucleotide sequence ID" value="NZ_NHRY01000156.1"/>
</dbReference>
<evidence type="ECO:0000313" key="2">
    <source>
        <dbReference type="EMBL" id="PPQ33028.1"/>
    </source>
</evidence>
<dbReference type="OrthoDB" id="9795306at2"/>
<evidence type="ECO:0000313" key="3">
    <source>
        <dbReference type="Proteomes" id="UP000239724"/>
    </source>
</evidence>
<dbReference type="PANTHER" id="PTHR33990:SF1">
    <property type="entry name" value="PROTEIN YJDN"/>
    <property type="match status" value="1"/>
</dbReference>
<accession>A0A2S6NEI2</accession>
<dbReference type="Gene3D" id="3.10.180.10">
    <property type="entry name" value="2,3-Dihydroxybiphenyl 1,2-Dioxygenase, domain 1"/>
    <property type="match status" value="1"/>
</dbReference>
<dbReference type="CDD" id="cd06588">
    <property type="entry name" value="PhnB_like"/>
    <property type="match status" value="1"/>
</dbReference>
<dbReference type="InterPro" id="IPR028973">
    <property type="entry name" value="PhnB-like"/>
</dbReference>
<dbReference type="Pfam" id="PF06983">
    <property type="entry name" value="3-dmu-9_3-mt"/>
    <property type="match status" value="1"/>
</dbReference>
<name>A0A2S6NEI2_RHOGL</name>
<comment type="caution">
    <text evidence="2">The sequence shown here is derived from an EMBL/GenBank/DDBJ whole genome shotgun (WGS) entry which is preliminary data.</text>
</comment>
<protein>
    <recommendedName>
        <fullName evidence="1">PhnB-like domain-containing protein</fullName>
    </recommendedName>
</protein>
<dbReference type="SUPFAM" id="SSF54593">
    <property type="entry name" value="Glyoxalase/Bleomycin resistance protein/Dihydroxybiphenyl dioxygenase"/>
    <property type="match status" value="1"/>
</dbReference>
<reference evidence="2 3" key="1">
    <citation type="journal article" date="2018" name="Arch. Microbiol.">
        <title>New insights into the metabolic potential of the phototrophic purple bacterium Rhodopila globiformis DSM 161(T) from its draft genome sequence and evidence for a vanadium-dependent nitrogenase.</title>
        <authorList>
            <person name="Imhoff J.F."/>
            <person name="Rahn T."/>
            <person name="Kunzel S."/>
            <person name="Neulinger S.C."/>
        </authorList>
    </citation>
    <scope>NUCLEOTIDE SEQUENCE [LARGE SCALE GENOMIC DNA]</scope>
    <source>
        <strain evidence="2 3">DSM 161</strain>
    </source>
</reference>